<protein>
    <submittedName>
        <fullName evidence="1">Putative ovule protein</fullName>
    </submittedName>
</protein>
<accession>A0A0V0HDJ9</accession>
<reference evidence="1" key="1">
    <citation type="submission" date="2015-12" db="EMBL/GenBank/DDBJ databases">
        <title>Gene expression during late stages of embryo sac development: a critical building block for successful pollen-pistil interactions.</title>
        <authorList>
            <person name="Liu Y."/>
            <person name="Joly V."/>
            <person name="Sabar M."/>
            <person name="Matton D.P."/>
        </authorList>
    </citation>
    <scope>NUCLEOTIDE SEQUENCE</scope>
</reference>
<evidence type="ECO:0000313" key="1">
    <source>
        <dbReference type="EMBL" id="JAP17574.1"/>
    </source>
</evidence>
<proteinExistence type="predicted"/>
<dbReference type="AlphaFoldDB" id="A0A0V0HDJ9"/>
<dbReference type="EMBL" id="GEDG01022350">
    <property type="protein sequence ID" value="JAP17574.1"/>
    <property type="molecule type" value="Transcribed_RNA"/>
</dbReference>
<name>A0A0V0HDJ9_SOLCH</name>
<organism evidence="1">
    <name type="scientific">Solanum chacoense</name>
    <name type="common">Chaco potato</name>
    <dbReference type="NCBI Taxonomy" id="4108"/>
    <lineage>
        <taxon>Eukaryota</taxon>
        <taxon>Viridiplantae</taxon>
        <taxon>Streptophyta</taxon>
        <taxon>Embryophyta</taxon>
        <taxon>Tracheophyta</taxon>
        <taxon>Spermatophyta</taxon>
        <taxon>Magnoliopsida</taxon>
        <taxon>eudicotyledons</taxon>
        <taxon>Gunneridae</taxon>
        <taxon>Pentapetalae</taxon>
        <taxon>asterids</taxon>
        <taxon>lamiids</taxon>
        <taxon>Solanales</taxon>
        <taxon>Solanaceae</taxon>
        <taxon>Solanoideae</taxon>
        <taxon>Solaneae</taxon>
        <taxon>Solanum</taxon>
    </lineage>
</organism>
<sequence>MLGPDQLSCTSTNSTEYLPPLTSNKYWVTLSTKAKDTREESRITYFLSPLRIEPKTSWFSTTSLTTRSHPWELLAWSFSVQAKTYTATNISHSYIPSLILSLNFKDSNITFCIVNCNICTTINSTGKNYDYLFM</sequence>